<dbReference type="AlphaFoldDB" id="A0A6A4WP20"/>
<dbReference type="PIRSF" id="PIRSF002401">
    <property type="entry name" value="GTP_bd_Obg/CgtA"/>
    <property type="match status" value="1"/>
</dbReference>
<keyword evidence="9" id="KW-1185">Reference proteome</keyword>
<dbReference type="GO" id="GO:0042254">
    <property type="term" value="P:ribosome biogenesis"/>
    <property type="evidence" value="ECO:0007669"/>
    <property type="project" value="UniProtKB-UniRule"/>
</dbReference>
<protein>
    <submittedName>
        <fullName evidence="8">Mitochondrial ribosome-associated GTPase 2</fullName>
    </submittedName>
</protein>
<dbReference type="PANTHER" id="PTHR11702:SF31">
    <property type="entry name" value="MITOCHONDRIAL RIBOSOME-ASSOCIATED GTPASE 2"/>
    <property type="match status" value="1"/>
</dbReference>
<dbReference type="NCBIfam" id="TIGR02729">
    <property type="entry name" value="Obg_CgtA"/>
    <property type="match status" value="1"/>
</dbReference>
<comment type="caution">
    <text evidence="8">The sequence shown here is derived from an EMBL/GenBank/DDBJ whole genome shotgun (WGS) entry which is preliminary data.</text>
</comment>
<dbReference type="HAMAP" id="MF_01454">
    <property type="entry name" value="GTPase_Obg"/>
    <property type="match status" value="1"/>
</dbReference>
<dbReference type="PROSITE" id="PS51883">
    <property type="entry name" value="OBG"/>
    <property type="match status" value="1"/>
</dbReference>
<evidence type="ECO:0000256" key="2">
    <source>
        <dbReference type="ARBA" id="ARBA00022517"/>
    </source>
</evidence>
<proteinExistence type="inferred from homology"/>
<dbReference type="Proteomes" id="UP000440578">
    <property type="component" value="Unassembled WGS sequence"/>
</dbReference>
<feature type="region of interest" description="Disordered" evidence="5">
    <location>
        <begin position="30"/>
        <end position="60"/>
    </location>
</feature>
<evidence type="ECO:0000256" key="3">
    <source>
        <dbReference type="ARBA" id="ARBA00022741"/>
    </source>
</evidence>
<evidence type="ECO:0000313" key="8">
    <source>
        <dbReference type="EMBL" id="KAF0303701.1"/>
    </source>
</evidence>
<dbReference type="GO" id="GO:0003924">
    <property type="term" value="F:GTPase activity"/>
    <property type="evidence" value="ECO:0007669"/>
    <property type="project" value="InterPro"/>
</dbReference>
<dbReference type="Pfam" id="PF01018">
    <property type="entry name" value="GTP1_OBG"/>
    <property type="match status" value="1"/>
</dbReference>
<name>A0A6A4WP20_AMPAM</name>
<feature type="domain" description="Obg" evidence="7">
    <location>
        <begin position="58"/>
        <end position="213"/>
    </location>
</feature>
<dbReference type="SUPFAM" id="SSF82051">
    <property type="entry name" value="Obg GTP-binding protein N-terminal domain"/>
    <property type="match status" value="1"/>
</dbReference>
<dbReference type="GO" id="GO:0005739">
    <property type="term" value="C:mitochondrion"/>
    <property type="evidence" value="ECO:0007669"/>
    <property type="project" value="TreeGrafter"/>
</dbReference>
<dbReference type="PANTHER" id="PTHR11702">
    <property type="entry name" value="DEVELOPMENTALLY REGULATED GTP-BINDING PROTEIN-RELATED"/>
    <property type="match status" value="1"/>
</dbReference>
<keyword evidence="2" id="KW-0690">Ribosome biogenesis</keyword>
<evidence type="ECO:0000259" key="7">
    <source>
        <dbReference type="PROSITE" id="PS51883"/>
    </source>
</evidence>
<evidence type="ECO:0000256" key="4">
    <source>
        <dbReference type="ARBA" id="ARBA00023134"/>
    </source>
</evidence>
<dbReference type="PRINTS" id="PR00326">
    <property type="entry name" value="GTP1OBG"/>
</dbReference>
<evidence type="ECO:0000256" key="1">
    <source>
        <dbReference type="ARBA" id="ARBA00007699"/>
    </source>
</evidence>
<reference evidence="8 9" key="1">
    <citation type="submission" date="2019-07" db="EMBL/GenBank/DDBJ databases">
        <title>Draft genome assembly of a fouling barnacle, Amphibalanus amphitrite (Darwin, 1854): The first reference genome for Thecostraca.</title>
        <authorList>
            <person name="Kim W."/>
        </authorList>
    </citation>
    <scope>NUCLEOTIDE SEQUENCE [LARGE SCALE GENOMIC DNA]</scope>
    <source>
        <strain evidence="8">SNU_AA5</strain>
        <tissue evidence="8">Soma without cirri and trophi</tissue>
    </source>
</reference>
<accession>A0A6A4WP20</accession>
<dbReference type="Pfam" id="PF01926">
    <property type="entry name" value="MMR_HSR1"/>
    <property type="match status" value="1"/>
</dbReference>
<dbReference type="OrthoDB" id="347018at2759"/>
<dbReference type="InterPro" id="IPR005225">
    <property type="entry name" value="Small_GTP-bd"/>
</dbReference>
<dbReference type="InterPro" id="IPR036726">
    <property type="entry name" value="GTP1_OBG_dom_sf"/>
</dbReference>
<dbReference type="EMBL" id="VIIS01000921">
    <property type="protein sequence ID" value="KAF0303701.1"/>
    <property type="molecule type" value="Genomic_DNA"/>
</dbReference>
<dbReference type="FunFam" id="2.70.210.12:FF:000001">
    <property type="entry name" value="GTPase Obg"/>
    <property type="match status" value="1"/>
</dbReference>
<evidence type="ECO:0000259" key="6">
    <source>
        <dbReference type="PROSITE" id="PS51710"/>
    </source>
</evidence>
<dbReference type="SUPFAM" id="SSF52540">
    <property type="entry name" value="P-loop containing nucleoside triphosphate hydrolases"/>
    <property type="match status" value="1"/>
</dbReference>
<dbReference type="GO" id="GO:0005525">
    <property type="term" value="F:GTP binding"/>
    <property type="evidence" value="ECO:0007669"/>
    <property type="project" value="UniProtKB-KW"/>
</dbReference>
<dbReference type="InterPro" id="IPR006073">
    <property type="entry name" value="GTP-bd"/>
</dbReference>
<evidence type="ECO:0000256" key="5">
    <source>
        <dbReference type="SAM" id="MobiDB-lite"/>
    </source>
</evidence>
<keyword evidence="4" id="KW-0342">GTP-binding</keyword>
<dbReference type="InterPro" id="IPR045086">
    <property type="entry name" value="OBG_GTPase"/>
</dbReference>
<dbReference type="GO" id="GO:0000287">
    <property type="term" value="F:magnesium ion binding"/>
    <property type="evidence" value="ECO:0007669"/>
    <property type="project" value="InterPro"/>
</dbReference>
<dbReference type="InterPro" id="IPR006169">
    <property type="entry name" value="GTP1_OBG_dom"/>
</dbReference>
<dbReference type="NCBIfam" id="NF008956">
    <property type="entry name" value="PRK12299.1"/>
    <property type="match status" value="1"/>
</dbReference>
<dbReference type="InterPro" id="IPR014100">
    <property type="entry name" value="GTP-bd_Obg/CgtA"/>
</dbReference>
<dbReference type="InterPro" id="IPR031167">
    <property type="entry name" value="G_OBG"/>
</dbReference>
<feature type="domain" description="OBG-type G" evidence="6">
    <location>
        <begin position="214"/>
        <end position="378"/>
    </location>
</feature>
<dbReference type="CDD" id="cd01898">
    <property type="entry name" value="Obg"/>
    <property type="match status" value="1"/>
</dbReference>
<evidence type="ECO:0000313" key="9">
    <source>
        <dbReference type="Proteomes" id="UP000440578"/>
    </source>
</evidence>
<dbReference type="Gene3D" id="2.70.210.12">
    <property type="entry name" value="GTP1/OBG domain"/>
    <property type="match status" value="1"/>
</dbReference>
<sequence>MLTTANWCILRWLRRSEGPTSLKYIIRSVHSSEGPGPEQRPLPLRSSKPTSSRRSQPRPFIDWRRIRVTAGSGGDGAVSLARVYRNPRAGPDGGDGGAGGHVIFQATTNVKSLGHLDSSLRAEDGVAGSGRDCHGATAAHLTVSVPVGTMFQTEEGGLRASLDTGGAMFVAARGGAGGRGNKYFATDTNQTPRVAERGAAGESFTYTVELRTMADVGLIGFPNAGKSTLLRAVSRARPKVAAYPFTTLQPHVGMVQYSDYTQLAVADIPGLIPDAHRNRGLGVSFLRHVQRCTCLLYVLDVSASPAQQLHVLRHELNMFQPGLADRPHALVANKCDLPGAGANLAELREAVALPVLPISAKMGTNIPELLSFLRRLYDQHRTASATDNERVEGSGAA</sequence>
<organism evidence="8 9">
    <name type="scientific">Amphibalanus amphitrite</name>
    <name type="common">Striped barnacle</name>
    <name type="synonym">Balanus amphitrite</name>
    <dbReference type="NCBI Taxonomy" id="1232801"/>
    <lineage>
        <taxon>Eukaryota</taxon>
        <taxon>Metazoa</taxon>
        <taxon>Ecdysozoa</taxon>
        <taxon>Arthropoda</taxon>
        <taxon>Crustacea</taxon>
        <taxon>Multicrustacea</taxon>
        <taxon>Cirripedia</taxon>
        <taxon>Thoracica</taxon>
        <taxon>Thoracicalcarea</taxon>
        <taxon>Balanomorpha</taxon>
        <taxon>Balanoidea</taxon>
        <taxon>Balanidae</taxon>
        <taxon>Amphibalaninae</taxon>
        <taxon>Amphibalanus</taxon>
    </lineage>
</organism>
<comment type="similarity">
    <text evidence="1">Belongs to the TRAFAC class OBG-HflX-like GTPase superfamily. OBG GTPase family.</text>
</comment>
<dbReference type="Gene3D" id="3.40.50.300">
    <property type="entry name" value="P-loop containing nucleotide triphosphate hydrolases"/>
    <property type="match status" value="1"/>
</dbReference>
<dbReference type="NCBIfam" id="TIGR00231">
    <property type="entry name" value="small_GTP"/>
    <property type="match status" value="1"/>
</dbReference>
<dbReference type="PROSITE" id="PS51710">
    <property type="entry name" value="G_OBG"/>
    <property type="match status" value="1"/>
</dbReference>
<gene>
    <name evidence="8" type="primary">MTG2</name>
    <name evidence="8" type="ORF">FJT64_024353</name>
</gene>
<dbReference type="InterPro" id="IPR027417">
    <property type="entry name" value="P-loop_NTPase"/>
</dbReference>
<keyword evidence="3" id="KW-0547">Nucleotide-binding</keyword>